<evidence type="ECO:0000256" key="5">
    <source>
        <dbReference type="ARBA" id="ARBA00022763"/>
    </source>
</evidence>
<dbReference type="PROSITE" id="PS00730">
    <property type="entry name" value="AP_NUCLEASE_F2_2"/>
    <property type="match status" value="1"/>
</dbReference>
<comment type="caution">
    <text evidence="12">The sequence shown here is derived from an EMBL/GenBank/DDBJ whole genome shotgun (WGS) entry which is preliminary data.</text>
</comment>
<dbReference type="PANTHER" id="PTHR21445:SF0">
    <property type="entry name" value="APURINIC-APYRIMIDINIC ENDONUCLEASE"/>
    <property type="match status" value="1"/>
</dbReference>
<evidence type="ECO:0000256" key="4">
    <source>
        <dbReference type="ARBA" id="ARBA00022723"/>
    </source>
</evidence>
<keyword evidence="10" id="KW-0812">Transmembrane</keyword>
<dbReference type="FunFam" id="3.20.20.150:FF:000001">
    <property type="entry name" value="Probable endonuclease 4"/>
    <property type="match status" value="1"/>
</dbReference>
<reference evidence="12" key="2">
    <citation type="submission" date="2021-01" db="EMBL/GenBank/DDBJ databases">
        <authorList>
            <person name="Schikora-Tamarit M.A."/>
        </authorList>
    </citation>
    <scope>NUCLEOTIDE SEQUENCE</scope>
    <source>
        <strain evidence="12">CBS6075</strain>
    </source>
</reference>
<feature type="region of interest" description="Disordered" evidence="9">
    <location>
        <begin position="675"/>
        <end position="782"/>
    </location>
</feature>
<evidence type="ECO:0000256" key="9">
    <source>
        <dbReference type="SAM" id="MobiDB-lite"/>
    </source>
</evidence>
<dbReference type="GO" id="GO:0006284">
    <property type="term" value="P:base-excision repair"/>
    <property type="evidence" value="ECO:0007669"/>
    <property type="project" value="TreeGrafter"/>
</dbReference>
<dbReference type="AlphaFoldDB" id="A0A9P8NV90"/>
<keyword evidence="8" id="KW-0234">DNA repair</keyword>
<dbReference type="PROSITE" id="PS00729">
    <property type="entry name" value="AP_NUCLEASE_F2_1"/>
    <property type="match status" value="1"/>
</dbReference>
<dbReference type="Proteomes" id="UP000769157">
    <property type="component" value="Unassembled WGS sequence"/>
</dbReference>
<dbReference type="GO" id="GO:0008270">
    <property type="term" value="F:zinc ion binding"/>
    <property type="evidence" value="ECO:0007669"/>
    <property type="project" value="InterPro"/>
</dbReference>
<dbReference type="GO" id="GO:0008081">
    <property type="term" value="F:phosphoric diester hydrolase activity"/>
    <property type="evidence" value="ECO:0007669"/>
    <property type="project" value="TreeGrafter"/>
</dbReference>
<keyword evidence="13" id="KW-1185">Reference proteome</keyword>
<name>A0A9P8NV90_9ASCO</name>
<evidence type="ECO:0000259" key="11">
    <source>
        <dbReference type="Pfam" id="PF01261"/>
    </source>
</evidence>
<feature type="compositionally biased region" description="Polar residues" evidence="9">
    <location>
        <begin position="715"/>
        <end position="728"/>
    </location>
</feature>
<evidence type="ECO:0000256" key="10">
    <source>
        <dbReference type="SAM" id="Phobius"/>
    </source>
</evidence>
<evidence type="ECO:0000256" key="2">
    <source>
        <dbReference type="ARBA" id="ARBA00005340"/>
    </source>
</evidence>
<dbReference type="InterPro" id="IPR013022">
    <property type="entry name" value="Xyl_isomerase-like_TIM-brl"/>
</dbReference>
<dbReference type="CDD" id="cd00019">
    <property type="entry name" value="AP2Ec"/>
    <property type="match status" value="1"/>
</dbReference>
<dbReference type="SUPFAM" id="SSF51658">
    <property type="entry name" value="Xylose isomerase-like"/>
    <property type="match status" value="1"/>
</dbReference>
<dbReference type="GO" id="GO:0003906">
    <property type="term" value="F:DNA-(apurinic or apyrimidinic site) endonuclease activity"/>
    <property type="evidence" value="ECO:0007669"/>
    <property type="project" value="TreeGrafter"/>
</dbReference>
<dbReference type="Gene3D" id="3.20.20.150">
    <property type="entry name" value="Divalent-metal-dependent TIM barrel enzymes"/>
    <property type="match status" value="1"/>
</dbReference>
<evidence type="ECO:0000313" key="12">
    <source>
        <dbReference type="EMBL" id="KAH3660007.1"/>
    </source>
</evidence>
<dbReference type="EMBL" id="JAEUBE010000511">
    <property type="protein sequence ID" value="KAH3660007.1"/>
    <property type="molecule type" value="Genomic_DNA"/>
</dbReference>
<keyword evidence="7" id="KW-0862">Zinc</keyword>
<keyword evidence="10" id="KW-0472">Membrane</keyword>
<dbReference type="InterPro" id="IPR001719">
    <property type="entry name" value="AP_endonuc_2"/>
</dbReference>
<comment type="cofactor">
    <cofactor evidence="1">
        <name>Zn(2+)</name>
        <dbReference type="ChEBI" id="CHEBI:29105"/>
    </cofactor>
</comment>
<evidence type="ECO:0000256" key="8">
    <source>
        <dbReference type="ARBA" id="ARBA00023204"/>
    </source>
</evidence>
<dbReference type="PANTHER" id="PTHR21445">
    <property type="entry name" value="ENDONUCLEASE IV ENDODEOXYRIBONUCLEASE IV"/>
    <property type="match status" value="1"/>
</dbReference>
<evidence type="ECO:0000256" key="6">
    <source>
        <dbReference type="ARBA" id="ARBA00022801"/>
    </source>
</evidence>
<dbReference type="GO" id="GO:0003677">
    <property type="term" value="F:DNA binding"/>
    <property type="evidence" value="ECO:0007669"/>
    <property type="project" value="InterPro"/>
</dbReference>
<evidence type="ECO:0000256" key="1">
    <source>
        <dbReference type="ARBA" id="ARBA00001947"/>
    </source>
</evidence>
<reference evidence="12" key="1">
    <citation type="journal article" date="2021" name="Open Biol.">
        <title>Shared evolutionary footprints suggest mitochondrial oxidative damage underlies multiple complex I losses in fungi.</title>
        <authorList>
            <person name="Schikora-Tamarit M.A."/>
            <person name="Marcet-Houben M."/>
            <person name="Nosek J."/>
            <person name="Gabaldon T."/>
        </authorList>
    </citation>
    <scope>NUCLEOTIDE SEQUENCE</scope>
    <source>
        <strain evidence="12">CBS6075</strain>
    </source>
</reference>
<protein>
    <recommendedName>
        <fullName evidence="3">Apurinic-apyrimidinic endonuclease 1</fullName>
    </recommendedName>
</protein>
<dbReference type="SMART" id="SM00518">
    <property type="entry name" value="AP2Ec"/>
    <property type="match status" value="1"/>
</dbReference>
<dbReference type="GO" id="GO:0005739">
    <property type="term" value="C:mitochondrion"/>
    <property type="evidence" value="ECO:0007669"/>
    <property type="project" value="TreeGrafter"/>
</dbReference>
<evidence type="ECO:0000256" key="7">
    <source>
        <dbReference type="ARBA" id="ARBA00022833"/>
    </source>
</evidence>
<proteinExistence type="inferred from homology"/>
<dbReference type="GO" id="GO:0005634">
    <property type="term" value="C:nucleus"/>
    <property type="evidence" value="ECO:0007669"/>
    <property type="project" value="TreeGrafter"/>
</dbReference>
<dbReference type="PROSITE" id="PS00731">
    <property type="entry name" value="AP_NUCLEASE_F2_3"/>
    <property type="match status" value="1"/>
</dbReference>
<organism evidence="12 13">
    <name type="scientific">Ogataea philodendri</name>
    <dbReference type="NCBI Taxonomy" id="1378263"/>
    <lineage>
        <taxon>Eukaryota</taxon>
        <taxon>Fungi</taxon>
        <taxon>Dikarya</taxon>
        <taxon>Ascomycota</taxon>
        <taxon>Saccharomycotina</taxon>
        <taxon>Pichiomycetes</taxon>
        <taxon>Pichiales</taxon>
        <taxon>Pichiaceae</taxon>
        <taxon>Ogataea</taxon>
    </lineage>
</organism>
<evidence type="ECO:0000313" key="13">
    <source>
        <dbReference type="Proteomes" id="UP000769157"/>
    </source>
</evidence>
<dbReference type="RefSeq" id="XP_046057718.1">
    <property type="nucleotide sequence ID" value="XM_046208584.1"/>
</dbReference>
<dbReference type="InterPro" id="IPR018246">
    <property type="entry name" value="AP_endonuc_F2_Zn_BS"/>
</dbReference>
<dbReference type="NCBIfam" id="TIGR00587">
    <property type="entry name" value="nfo"/>
    <property type="match status" value="1"/>
</dbReference>
<feature type="compositionally biased region" description="Polar residues" evidence="9">
    <location>
        <begin position="933"/>
        <end position="942"/>
    </location>
</feature>
<evidence type="ECO:0000256" key="3">
    <source>
        <dbReference type="ARBA" id="ARBA00021759"/>
    </source>
</evidence>
<dbReference type="PROSITE" id="PS51432">
    <property type="entry name" value="AP_NUCLEASE_F2_4"/>
    <property type="match status" value="1"/>
</dbReference>
<feature type="domain" description="Xylose isomerase-like TIM barrel" evidence="11">
    <location>
        <begin position="386"/>
        <end position="644"/>
    </location>
</feature>
<keyword evidence="4" id="KW-0479">Metal-binding</keyword>
<feature type="transmembrane region" description="Helical" evidence="10">
    <location>
        <begin position="881"/>
        <end position="903"/>
    </location>
</feature>
<dbReference type="InterPro" id="IPR036237">
    <property type="entry name" value="Xyl_isomerase-like_sf"/>
</dbReference>
<gene>
    <name evidence="12" type="ORF">OGAPHI_007212</name>
</gene>
<dbReference type="Pfam" id="PF01261">
    <property type="entry name" value="AP_endonuc_2"/>
    <property type="match status" value="1"/>
</dbReference>
<keyword evidence="10" id="KW-1133">Transmembrane helix</keyword>
<feature type="region of interest" description="Disordered" evidence="9">
    <location>
        <begin position="933"/>
        <end position="962"/>
    </location>
</feature>
<dbReference type="GeneID" id="70239176"/>
<keyword evidence="6" id="KW-0378">Hydrolase</keyword>
<keyword evidence="5" id="KW-0227">DNA damage</keyword>
<feature type="compositionally biased region" description="Basic and acidic residues" evidence="9">
    <location>
        <begin position="770"/>
        <end position="782"/>
    </location>
</feature>
<feature type="compositionally biased region" description="Basic and acidic residues" evidence="9">
    <location>
        <begin position="742"/>
        <end position="751"/>
    </location>
</feature>
<accession>A0A9P8NV90</accession>
<feature type="compositionally biased region" description="Basic residues" evidence="9">
    <location>
        <begin position="680"/>
        <end position="692"/>
    </location>
</feature>
<dbReference type="OrthoDB" id="7663182at2759"/>
<comment type="similarity">
    <text evidence="2">Belongs to the AP endonuclease 2 family.</text>
</comment>
<dbReference type="HAMAP" id="MF_00152">
    <property type="entry name" value="Nfo"/>
    <property type="match status" value="1"/>
</dbReference>
<sequence>MYRLSDESGSDGTGFDFLGLMRSNFVQLDMIDFTRSEELFKRGFYQDRFRLKTGYFATEDMIVGVDVHQEKFAALLKQMRSIRPFPEPSLNPCDIPFDEMILLKVDLQVNIYQTKFELKKGRPQLLTNTYIAETLSNDPALKDFLKRVRQNAPPLLLPKLESRYKLSEYLKKSRKHNKLEDPEVFQEAHPAKPEPIEPVIPAELPKKKLQTKVPRKEQASNFVPADAVLETVLGSQQSGRKIAHSVSTGLPEPQPEPKAPPAVKIDFSQLESVKEERVVVTARIIGYLPDATDLVVQNLRDKLLIRDDFRVYISSPDGHLQYAVDFENTRAILRFFNLRELEPDTASRIDFKIIQAISEPVETGFKNKFGAHVGMGGGIYNAVTNAMNVGSNSFALFLKNPKRWVSPMVSDEDASKFIELCKEYNFNPRTDVLPHGSYFINLANPDPEKAKQSLECFVDDLVRCEKLNIGHYNFHPGSSLGSDHEESLKRLAANINQAIERTSFVKIVIENMAGHGNLVGGELEDIQKVIALVDNKNRVGVCVDTCHTFAAGYDLRDEEAWDKFWKEFDTKIGAQYLSALHINDSKAPLGANRDLHQRLGWGFLGLECFRLLANDSRFENIPLILEVPVEPKDDSGFGEDIKLLEWLVGKSKDDKEVIEKSIALQKLGEKERKEQLAKFEKKKAKPAPKRAKGQATLTSITKKRKVEVKVGPESDPQNSQESTVQSKMTVAGQGLVGQKSSCCEHTREDGHPAGQHHGSVPFTKLSGRTDGAHAGRAQTHDCRVGKSVQNGITIDTLDAASVRRPSQPDREIDCRRKHSEEDHDIVATYAVCKNPCYISAQNSRCVHHCNCCVRCGLSESNVRDLKSTDFLLRSYNLEKNRVIFCVGVVASVSSTLALVYLSLIRKLDIASKDVQINANILMPHLNPTVENNLFSNNGNTIPPTDPPSVATPKALDRLRRNQ</sequence>